<dbReference type="PRINTS" id="PR00359">
    <property type="entry name" value="BP450"/>
</dbReference>
<dbReference type="CDD" id="cd11030">
    <property type="entry name" value="CYP105-like"/>
    <property type="match status" value="1"/>
</dbReference>
<proteinExistence type="inferred from homology"/>
<keyword evidence="5" id="KW-1185">Reference proteome</keyword>
<evidence type="ECO:0000313" key="5">
    <source>
        <dbReference type="Proteomes" id="UP000517916"/>
    </source>
</evidence>
<dbReference type="PROSITE" id="PS00086">
    <property type="entry name" value="CYTOCHROME_P450"/>
    <property type="match status" value="1"/>
</dbReference>
<dbReference type="EMBL" id="JACJID010000001">
    <property type="protein sequence ID" value="MBA8923635.1"/>
    <property type="molecule type" value="Genomic_DNA"/>
</dbReference>
<keyword evidence="2" id="KW-0479">Metal-binding</keyword>
<reference evidence="4 5" key="1">
    <citation type="submission" date="2020-08" db="EMBL/GenBank/DDBJ databases">
        <title>Genomic Encyclopedia of Archaeal and Bacterial Type Strains, Phase II (KMG-II): from individual species to whole genera.</title>
        <authorList>
            <person name="Goeker M."/>
        </authorList>
    </citation>
    <scope>NUCLEOTIDE SEQUENCE [LARGE SCALE GENOMIC DNA]</scope>
    <source>
        <strain evidence="4 5">DSM 43850</strain>
    </source>
</reference>
<protein>
    <submittedName>
        <fullName evidence="4">Cytochrome P450</fullName>
    </submittedName>
</protein>
<dbReference type="InterPro" id="IPR036396">
    <property type="entry name" value="Cyt_P450_sf"/>
</dbReference>
<gene>
    <name evidence="4" type="ORF">BC739_000832</name>
</gene>
<evidence type="ECO:0000256" key="1">
    <source>
        <dbReference type="ARBA" id="ARBA00010617"/>
    </source>
</evidence>
<keyword evidence="2" id="KW-0503">Monooxygenase</keyword>
<evidence type="ECO:0000256" key="2">
    <source>
        <dbReference type="RuleBase" id="RU000461"/>
    </source>
</evidence>
<dbReference type="Gene3D" id="1.10.630.10">
    <property type="entry name" value="Cytochrome P450"/>
    <property type="match status" value="1"/>
</dbReference>
<comment type="similarity">
    <text evidence="1 2">Belongs to the cytochrome P450 family.</text>
</comment>
<dbReference type="Proteomes" id="UP000517916">
    <property type="component" value="Unassembled WGS sequence"/>
</dbReference>
<dbReference type="InterPro" id="IPR001128">
    <property type="entry name" value="Cyt_P450"/>
</dbReference>
<dbReference type="PANTHER" id="PTHR46696">
    <property type="entry name" value="P450, PUTATIVE (EUROFUNG)-RELATED"/>
    <property type="match status" value="1"/>
</dbReference>
<keyword evidence="2" id="KW-0408">Iron</keyword>
<dbReference type="RefSeq" id="WP_182836325.1">
    <property type="nucleotide sequence ID" value="NZ_BAAABQ010000062.1"/>
</dbReference>
<feature type="region of interest" description="Disordered" evidence="3">
    <location>
        <begin position="1"/>
        <end position="27"/>
    </location>
</feature>
<dbReference type="SUPFAM" id="SSF48264">
    <property type="entry name" value="Cytochrome P450"/>
    <property type="match status" value="1"/>
</dbReference>
<keyword evidence="2" id="KW-0349">Heme</keyword>
<dbReference type="PRINTS" id="PR00385">
    <property type="entry name" value="P450"/>
</dbReference>
<dbReference type="Pfam" id="PF00067">
    <property type="entry name" value="p450"/>
    <property type="match status" value="1"/>
</dbReference>
<comment type="caution">
    <text evidence="4">The sequence shown here is derived from an EMBL/GenBank/DDBJ whole genome shotgun (WGS) entry which is preliminary data.</text>
</comment>
<evidence type="ECO:0000256" key="3">
    <source>
        <dbReference type="SAM" id="MobiDB-lite"/>
    </source>
</evidence>
<organism evidence="4 5">
    <name type="scientific">Kutzneria viridogrisea</name>
    <dbReference type="NCBI Taxonomy" id="47990"/>
    <lineage>
        <taxon>Bacteria</taxon>
        <taxon>Bacillati</taxon>
        <taxon>Actinomycetota</taxon>
        <taxon>Actinomycetes</taxon>
        <taxon>Pseudonocardiales</taxon>
        <taxon>Pseudonocardiaceae</taxon>
        <taxon>Kutzneria</taxon>
    </lineage>
</organism>
<evidence type="ECO:0000313" key="4">
    <source>
        <dbReference type="EMBL" id="MBA8923635.1"/>
    </source>
</evidence>
<sequence length="405" mass="44203">MDDDASSPALPELASQRDGFGLDPDVRRRRDSGEVYRVRSPLGHEATLFSRYDDVRAVHGDAERLRLDAIGPSPGLAAEGVDDEQMKRRRAGRLLMLDPPEHTRLRRLLTATFTVRRARALAPRIQTIIDEHLDAMAAAGPPADLVSAFALPVPSLVICELLGVPFADRAEFGARSNRFFDTTMTPRERLRLDAEADAYMHTLVARHRERPGDDLLSLLIREHGSGALSDEELVGLADLLLIAGHETTANVISLGTLALLRHPDQLALVRDDPSAVEDAVEELLRFTSVLHAGFVRVAVEDTTIGGHPVRRGDHVVTSLPAANRDPALLEDGDELDVTRGRCPHVAFGHGIHHCLGATLARLELQLALPALLKRFPGLCLADPAATPAFKQRALIYGLRSLPVAW</sequence>
<dbReference type="PANTHER" id="PTHR46696:SF1">
    <property type="entry name" value="CYTOCHROME P450 YJIB-RELATED"/>
    <property type="match status" value="1"/>
</dbReference>
<dbReference type="InterPro" id="IPR002397">
    <property type="entry name" value="Cyt_P450_B"/>
</dbReference>
<accession>A0ABR6B9T2</accession>
<name>A0ABR6B9T2_9PSEU</name>
<keyword evidence="2" id="KW-0560">Oxidoreductase</keyword>
<dbReference type="InterPro" id="IPR017972">
    <property type="entry name" value="Cyt_P450_CS"/>
</dbReference>